<gene>
    <name evidence="1" type="ORF">QE408_003075</name>
</gene>
<dbReference type="EMBL" id="JAUTBL010000002">
    <property type="protein sequence ID" value="MDQ1185932.1"/>
    <property type="molecule type" value="Genomic_DNA"/>
</dbReference>
<evidence type="ECO:0000313" key="1">
    <source>
        <dbReference type="EMBL" id="MDQ1185932.1"/>
    </source>
</evidence>
<organism evidence="1 2">
    <name type="scientific">Agrobacterium larrymoorei</name>
    <dbReference type="NCBI Taxonomy" id="160699"/>
    <lineage>
        <taxon>Bacteria</taxon>
        <taxon>Pseudomonadati</taxon>
        <taxon>Pseudomonadota</taxon>
        <taxon>Alphaproteobacteria</taxon>
        <taxon>Hyphomicrobiales</taxon>
        <taxon>Rhizobiaceae</taxon>
        <taxon>Rhizobium/Agrobacterium group</taxon>
        <taxon>Agrobacterium</taxon>
    </lineage>
</organism>
<reference evidence="1 2" key="1">
    <citation type="submission" date="2023-07" db="EMBL/GenBank/DDBJ databases">
        <title>Functional and genomic diversity of the sorghum phyllosphere microbiome.</title>
        <authorList>
            <person name="Shade A."/>
        </authorList>
    </citation>
    <scope>NUCLEOTIDE SEQUENCE [LARGE SCALE GENOMIC DNA]</scope>
    <source>
        <strain evidence="1 2">SORGH_AS_1126</strain>
    </source>
</reference>
<accession>A0ABU0ULW8</accession>
<proteinExistence type="predicted"/>
<dbReference type="RefSeq" id="WP_306932546.1">
    <property type="nucleotide sequence ID" value="NZ_JAUTBL010000002.1"/>
</dbReference>
<keyword evidence="2" id="KW-1185">Reference proteome</keyword>
<protein>
    <recommendedName>
        <fullName evidence="3">Large polyvalent protein associated domain-containing protein</fullName>
    </recommendedName>
</protein>
<dbReference type="Proteomes" id="UP001224781">
    <property type="component" value="Unassembled WGS sequence"/>
</dbReference>
<name>A0ABU0ULW8_9HYPH</name>
<evidence type="ECO:0000313" key="2">
    <source>
        <dbReference type="Proteomes" id="UP001224781"/>
    </source>
</evidence>
<evidence type="ECO:0008006" key="3">
    <source>
        <dbReference type="Google" id="ProtNLM"/>
    </source>
</evidence>
<comment type="caution">
    <text evidence="1">The sequence shown here is derived from an EMBL/GenBank/DDBJ whole genome shotgun (WGS) entry which is preliminary data.</text>
</comment>
<sequence length="367" mass="39030">MSFWFNEARDATPASWAAGQSSLGEIWDAAREQMRLVDNTTARAEAYTRAYDERIRAITKATGETFENPMNVSVAGEQPERQFDPQRGIISDTERTAVKMQDAVNRFNTWLTDLEKRYPDRADVIRAGVPVEKDAEALAKNADERLAKTMAAREGIGKWMAAIGGGLTGAGYDPIQVTTMFAGGGPGGARTIGGRILTAALKEAAVNGAIETALQPHVQAWRKEIGVENGLNEALKNVAFAAATAGVLGGGMQAGAEAVGRVFRPREVEQIADAVAASPSTRPEIREAFSGDAVRAAEIAAPIRQALPAEARGAIDALSAARAAEELRPAAASIDTHDRAISQAMKAAQDNSPLFLRARSRPGATHR</sequence>